<dbReference type="Gene3D" id="3.40.930.10">
    <property type="entry name" value="Mannitol-specific EII, Chain A"/>
    <property type="match status" value="1"/>
</dbReference>
<feature type="non-terminal residue" evidence="11">
    <location>
        <position position="1"/>
    </location>
</feature>
<keyword evidence="4" id="KW-1003">Cell membrane</keyword>
<dbReference type="STRING" id="46835.A0A504Y6U5"/>
<evidence type="ECO:0000259" key="10">
    <source>
        <dbReference type="Pfam" id="PF00955"/>
    </source>
</evidence>
<comment type="subcellular location">
    <subcellularLocation>
        <location evidence="1">Cell membrane</location>
        <topology evidence="1">Multi-pass membrane protein</topology>
    </subcellularLocation>
</comment>
<reference evidence="11 12" key="1">
    <citation type="submission" date="2019-04" db="EMBL/GenBank/DDBJ databases">
        <title>Annotation for the trematode Fasciola gigantica.</title>
        <authorList>
            <person name="Choi Y.-J."/>
        </authorList>
    </citation>
    <scope>NUCLEOTIDE SEQUENCE [LARGE SCALE GENOMIC DNA]</scope>
    <source>
        <strain evidence="11">Uganda_cow_1</strain>
    </source>
</reference>
<evidence type="ECO:0000256" key="3">
    <source>
        <dbReference type="ARBA" id="ARBA00022448"/>
    </source>
</evidence>
<evidence type="ECO:0000313" key="11">
    <source>
        <dbReference type="EMBL" id="TPP55865.1"/>
    </source>
</evidence>
<dbReference type="Proteomes" id="UP000316759">
    <property type="component" value="Unassembled WGS sequence"/>
</dbReference>
<accession>A0A504Y6U5</accession>
<evidence type="ECO:0000256" key="1">
    <source>
        <dbReference type="ARBA" id="ARBA00004651"/>
    </source>
</evidence>
<feature type="domain" description="Bicarbonate transporter-like transmembrane" evidence="10">
    <location>
        <begin position="282"/>
        <end position="380"/>
    </location>
</feature>
<gene>
    <name evidence="11" type="ORF">FGIG_01629</name>
</gene>
<dbReference type="EMBL" id="SUNJ01015288">
    <property type="protein sequence ID" value="TPP55865.1"/>
    <property type="molecule type" value="Genomic_DNA"/>
</dbReference>
<evidence type="ECO:0000256" key="8">
    <source>
        <dbReference type="ARBA" id="ARBA00023136"/>
    </source>
</evidence>
<dbReference type="GO" id="GO:0005452">
    <property type="term" value="F:solute:inorganic anion antiporter activity"/>
    <property type="evidence" value="ECO:0007669"/>
    <property type="project" value="InterPro"/>
</dbReference>
<evidence type="ECO:0000256" key="4">
    <source>
        <dbReference type="ARBA" id="ARBA00022475"/>
    </source>
</evidence>
<proteinExistence type="inferred from homology"/>
<dbReference type="InterPro" id="IPR016152">
    <property type="entry name" value="PTrfase/Anion_transptr"/>
</dbReference>
<keyword evidence="7" id="KW-0406">Ion transport</keyword>
<evidence type="ECO:0000256" key="6">
    <source>
        <dbReference type="ARBA" id="ARBA00022989"/>
    </source>
</evidence>
<keyword evidence="5 9" id="KW-0812">Transmembrane</keyword>
<dbReference type="OrthoDB" id="1735926at2759"/>
<protein>
    <submittedName>
        <fullName evidence="11">Anion:Bicarbonate TranSporter family member</fullName>
    </submittedName>
</protein>
<dbReference type="Gene3D" id="1.10.287.570">
    <property type="entry name" value="Helical hairpin bin"/>
    <property type="match status" value="1"/>
</dbReference>
<dbReference type="PANTHER" id="PTHR11453:SF127">
    <property type="entry name" value="SOLUTE CARRIER FAMILY 4 MEMBER 11"/>
    <property type="match status" value="1"/>
</dbReference>
<dbReference type="InterPro" id="IPR003020">
    <property type="entry name" value="HCO3_transpt_euk"/>
</dbReference>
<comment type="caution">
    <text evidence="11">The sequence shown here is derived from an EMBL/GenBank/DDBJ whole genome shotgun (WGS) entry which is preliminary data.</text>
</comment>
<evidence type="ECO:0000256" key="9">
    <source>
        <dbReference type="SAM" id="Phobius"/>
    </source>
</evidence>
<dbReference type="GO" id="GO:0006820">
    <property type="term" value="P:monoatomic anion transport"/>
    <property type="evidence" value="ECO:0007669"/>
    <property type="project" value="InterPro"/>
</dbReference>
<evidence type="ECO:0000256" key="5">
    <source>
        <dbReference type="ARBA" id="ARBA00022692"/>
    </source>
</evidence>
<dbReference type="SUPFAM" id="SSF55804">
    <property type="entry name" value="Phoshotransferase/anion transport protein"/>
    <property type="match status" value="1"/>
</dbReference>
<name>A0A504Y6U5_FASGI</name>
<evidence type="ECO:0000256" key="7">
    <source>
        <dbReference type="ARBA" id="ARBA00023065"/>
    </source>
</evidence>
<dbReference type="GO" id="GO:0016323">
    <property type="term" value="C:basolateral plasma membrane"/>
    <property type="evidence" value="ECO:0007669"/>
    <property type="project" value="TreeGrafter"/>
</dbReference>
<comment type="similarity">
    <text evidence="2">Belongs to the anion exchanger (TC 2.A.31) family.</text>
</comment>
<evidence type="ECO:0000256" key="2">
    <source>
        <dbReference type="ARBA" id="ARBA00010993"/>
    </source>
</evidence>
<dbReference type="InterPro" id="IPR011531">
    <property type="entry name" value="HCO3_transpt-like_TM_dom"/>
</dbReference>
<sequence>NTNSFISQRLPLKDFSAEIRASLDIETFIKEATFLLSLNGSDIDEILESMLTAVLSTPTRAGTPHLQGTGGTITANDGGIAEIEANQWSRTSASITSTLTRRFPLSSPSTSKYDLNKLIAEAKKSLLLQVNYEDHKYQRLAKTIKGVSVLDNHGLTTDQSWVCAMCSLNSISKRYLAMARLSTPVNLGRSSEGTCLIVLIMTPTKEKGTKSEIEIGRTFATILSDPEFRSSLMYAAGEDEVKSLLWARAQELSVEQAHYRRRSSNLAQAIQLALETEASSFIFSGIYGDLRRRIPHYWSDIKEVLSDEKFPSHNSLFLLSPEFLSSSPIFDRHLLIKGIYGKNTMRKTISTIIFLYFACLFPSIAFGVLNYNNTDGKIGKTLVCIVCY</sequence>
<dbReference type="Pfam" id="PF00955">
    <property type="entry name" value="HCO3_cotransp"/>
    <property type="match status" value="1"/>
</dbReference>
<keyword evidence="3" id="KW-0813">Transport</keyword>
<dbReference type="GO" id="GO:0050801">
    <property type="term" value="P:monoatomic ion homeostasis"/>
    <property type="evidence" value="ECO:0007669"/>
    <property type="project" value="TreeGrafter"/>
</dbReference>
<keyword evidence="12" id="KW-1185">Reference proteome</keyword>
<keyword evidence="8 9" id="KW-0472">Membrane</keyword>
<dbReference type="PANTHER" id="PTHR11453">
    <property type="entry name" value="ANION EXCHANGE PROTEIN"/>
    <property type="match status" value="1"/>
</dbReference>
<feature type="transmembrane region" description="Helical" evidence="9">
    <location>
        <begin position="352"/>
        <end position="371"/>
    </location>
</feature>
<dbReference type="AlphaFoldDB" id="A0A504Y6U5"/>
<evidence type="ECO:0000313" key="12">
    <source>
        <dbReference type="Proteomes" id="UP000316759"/>
    </source>
</evidence>
<organism evidence="11 12">
    <name type="scientific">Fasciola gigantica</name>
    <name type="common">Giant liver fluke</name>
    <dbReference type="NCBI Taxonomy" id="46835"/>
    <lineage>
        <taxon>Eukaryota</taxon>
        <taxon>Metazoa</taxon>
        <taxon>Spiralia</taxon>
        <taxon>Lophotrochozoa</taxon>
        <taxon>Platyhelminthes</taxon>
        <taxon>Trematoda</taxon>
        <taxon>Digenea</taxon>
        <taxon>Plagiorchiida</taxon>
        <taxon>Echinostomata</taxon>
        <taxon>Echinostomatoidea</taxon>
        <taxon>Fasciolidae</taxon>
        <taxon>Fasciola</taxon>
    </lineage>
</organism>
<keyword evidence="6 9" id="KW-1133">Transmembrane helix</keyword>